<accession>A0A7G6RK70</accession>
<proteinExistence type="predicted"/>
<protein>
    <submittedName>
        <fullName evidence="1">Uncharacterized protein</fullName>
    </submittedName>
</protein>
<dbReference type="Proteomes" id="UP000515518">
    <property type="component" value="Chromosome"/>
</dbReference>
<dbReference type="EMBL" id="CP050549">
    <property type="protein sequence ID" value="QND42652.1"/>
    <property type="molecule type" value="Genomic_DNA"/>
</dbReference>
<sequence length="45" mass="5239">MSDKTANLSVWNSVKTDRFLVGAPHYPEHVDESYWERDAERMAKA</sequence>
<organism evidence="1 2">
    <name type="scientific">Rhizobium leguminosarum bv. viciae</name>
    <dbReference type="NCBI Taxonomy" id="387"/>
    <lineage>
        <taxon>Bacteria</taxon>
        <taxon>Pseudomonadati</taxon>
        <taxon>Pseudomonadota</taxon>
        <taxon>Alphaproteobacteria</taxon>
        <taxon>Hyphomicrobiales</taxon>
        <taxon>Rhizobiaceae</taxon>
        <taxon>Rhizobium/Agrobacterium group</taxon>
        <taxon>Rhizobium</taxon>
    </lineage>
</organism>
<dbReference type="Gene3D" id="3.20.20.80">
    <property type="entry name" value="Glycosidases"/>
    <property type="match status" value="1"/>
</dbReference>
<name>A0A7G6RK70_RHILV</name>
<reference evidence="2" key="1">
    <citation type="journal article" date="2020" name="Mol. Plant Microbe">
        <title>Rhizobial microsymbionts of the narrowly endemic Oxytropis species growing in Kamchatka are characterized by significant genetic diversity and possess a set of genes that are associated with T3SS and T6SS secretion systems and can affect the development of symbiosis.</title>
        <authorList>
            <person name="Safronova V."/>
            <person name="Guro P."/>
            <person name="Sazanova A."/>
            <person name="Kuznetsova I."/>
            <person name="Belimov A."/>
            <person name="Yakubov V."/>
            <person name="Chirak E."/>
            <person name="Afonin A."/>
            <person name="Gogolev Y."/>
            <person name="Andronov E."/>
            <person name="Tikhonovich I."/>
        </authorList>
    </citation>
    <scope>NUCLEOTIDE SEQUENCE [LARGE SCALE GENOMIC DNA]</scope>
    <source>
        <strain evidence="2">RCAM0610</strain>
    </source>
</reference>
<evidence type="ECO:0000313" key="1">
    <source>
        <dbReference type="EMBL" id="QND42652.1"/>
    </source>
</evidence>
<evidence type="ECO:0000313" key="2">
    <source>
        <dbReference type="Proteomes" id="UP000515518"/>
    </source>
</evidence>
<dbReference type="AlphaFoldDB" id="A0A7G6RK70"/>
<gene>
    <name evidence="1" type="ORF">HB770_15825</name>
</gene>